<dbReference type="GO" id="GO:0005524">
    <property type="term" value="F:ATP binding"/>
    <property type="evidence" value="ECO:0007669"/>
    <property type="project" value="InterPro"/>
</dbReference>
<dbReference type="Gene3D" id="1.20.120.1020">
    <property type="entry name" value="Prion-inhibition and propagation, HeLo domain"/>
    <property type="match status" value="1"/>
</dbReference>
<dbReference type="InterPro" id="IPR011009">
    <property type="entry name" value="Kinase-like_dom_sf"/>
</dbReference>
<protein>
    <recommendedName>
        <fullName evidence="2">Protein kinase domain-containing protein</fullName>
    </recommendedName>
</protein>
<gene>
    <name evidence="3" type="ORF">BOTCAL_0013g00450</name>
</gene>
<dbReference type="PANTHER" id="PTHR37542">
    <property type="entry name" value="HELO DOMAIN-CONTAINING PROTEIN-RELATED"/>
    <property type="match status" value="1"/>
</dbReference>
<dbReference type="EMBL" id="PHWZ01000013">
    <property type="protein sequence ID" value="TEY85737.1"/>
    <property type="molecule type" value="Genomic_DNA"/>
</dbReference>
<name>A0A4Y8DI91_9HELO</name>
<sequence>MLRVEESRFIQWARAVELLRDSGLQSGESDGNDLEHDPVTTQNDSGAISESTIVAHSMADEASLVQVQVDPRLNYTLASQLMAQLQVILTTDGLRQRYKLDLVEMPATLAGPNTTSLIEQTETATAVLEKLVPDTLRQRILFRARFVQQKSHLPKRLWWAAVDKQRFENMVCDVRGIVSGLWNLLDPVQREDSSTMLRQILAGVIQISQSVSELRALQQSKVAGSNITPTYTDDVVTLAADLKLTRIEIKDIEFAGKTEAPTISATLSVMNRSMLTNVTQMSINVNVAQGFYDGQSVWIEYKDVPQRLKGKLTSRVKNLALLLALTKNLSFHTLRCQGYLEEEARITDRLQVARELCKTLLAFHTAGWLHKDIRSNNVIFFRENGWSMPYVTGFSFARQDSPSEISDQPSREPLADIYRHPHALGEPSTSFQKHMDMYSLGLLLLELAEWKALEQIVAKCVEVRKVESNVSVRLDTIAKIAKWLNKHVVTTGKLNFRMGDIYADVAHTCLRYGMTSAEGCPDTLPDLLQFVRNVVGSSTQIPNNII</sequence>
<dbReference type="PANTHER" id="PTHR37542:SF3">
    <property type="entry name" value="PRION-INHIBITION AND PROPAGATION HELO DOMAIN-CONTAINING PROTEIN"/>
    <property type="match status" value="1"/>
</dbReference>
<proteinExistence type="predicted"/>
<dbReference type="PROSITE" id="PS50011">
    <property type="entry name" value="PROTEIN_KINASE_DOM"/>
    <property type="match status" value="1"/>
</dbReference>
<comment type="caution">
    <text evidence="3">The sequence shown here is derived from an EMBL/GenBank/DDBJ whole genome shotgun (WGS) entry which is preliminary data.</text>
</comment>
<dbReference type="InterPro" id="IPR000719">
    <property type="entry name" value="Prot_kinase_dom"/>
</dbReference>
<feature type="domain" description="Protein kinase" evidence="2">
    <location>
        <begin position="194"/>
        <end position="546"/>
    </location>
</feature>
<dbReference type="OrthoDB" id="1911848at2759"/>
<dbReference type="Gene3D" id="1.10.510.10">
    <property type="entry name" value="Transferase(Phosphotransferase) domain 1"/>
    <property type="match status" value="1"/>
</dbReference>
<evidence type="ECO:0000259" key="2">
    <source>
        <dbReference type="PROSITE" id="PS50011"/>
    </source>
</evidence>
<feature type="region of interest" description="Disordered" evidence="1">
    <location>
        <begin position="24"/>
        <end position="44"/>
    </location>
</feature>
<dbReference type="InterPro" id="IPR029498">
    <property type="entry name" value="HeLo_dom"/>
</dbReference>
<evidence type="ECO:0000313" key="3">
    <source>
        <dbReference type="EMBL" id="TEY85737.1"/>
    </source>
</evidence>
<dbReference type="Proteomes" id="UP000297299">
    <property type="component" value="Unassembled WGS sequence"/>
</dbReference>
<dbReference type="SUPFAM" id="SSF56112">
    <property type="entry name" value="Protein kinase-like (PK-like)"/>
    <property type="match status" value="1"/>
</dbReference>
<dbReference type="AlphaFoldDB" id="A0A4Y8DI91"/>
<dbReference type="GO" id="GO:0004672">
    <property type="term" value="F:protein kinase activity"/>
    <property type="evidence" value="ECO:0007669"/>
    <property type="project" value="InterPro"/>
</dbReference>
<evidence type="ECO:0000313" key="4">
    <source>
        <dbReference type="Proteomes" id="UP000297299"/>
    </source>
</evidence>
<dbReference type="Pfam" id="PF14479">
    <property type="entry name" value="HeLo"/>
    <property type="match status" value="1"/>
</dbReference>
<accession>A0A4Y8DI91</accession>
<keyword evidence="4" id="KW-1185">Reference proteome</keyword>
<reference evidence="3 4" key="1">
    <citation type="submission" date="2017-11" db="EMBL/GenBank/DDBJ databases">
        <title>Comparative genomics of Botrytis spp.</title>
        <authorList>
            <person name="Valero-Jimenez C.A."/>
            <person name="Tapia P."/>
            <person name="Veloso J."/>
            <person name="Silva-Moreno E."/>
            <person name="Staats M."/>
            <person name="Valdes J.H."/>
            <person name="Van Kan J.A.L."/>
        </authorList>
    </citation>
    <scope>NUCLEOTIDE SEQUENCE [LARGE SCALE GENOMIC DNA]</scope>
    <source>
        <strain evidence="3 4">MUCL2830</strain>
    </source>
</reference>
<dbReference type="InterPro" id="IPR038305">
    <property type="entry name" value="HeLo_sf"/>
</dbReference>
<organism evidence="3 4">
    <name type="scientific">Botryotinia calthae</name>
    <dbReference type="NCBI Taxonomy" id="38488"/>
    <lineage>
        <taxon>Eukaryota</taxon>
        <taxon>Fungi</taxon>
        <taxon>Dikarya</taxon>
        <taxon>Ascomycota</taxon>
        <taxon>Pezizomycotina</taxon>
        <taxon>Leotiomycetes</taxon>
        <taxon>Helotiales</taxon>
        <taxon>Sclerotiniaceae</taxon>
        <taxon>Botryotinia</taxon>
    </lineage>
</organism>
<evidence type="ECO:0000256" key="1">
    <source>
        <dbReference type="SAM" id="MobiDB-lite"/>
    </source>
</evidence>